<name>A0A9D1FGU6_9PROT</name>
<reference evidence="2" key="1">
    <citation type="submission" date="2020-10" db="EMBL/GenBank/DDBJ databases">
        <authorList>
            <person name="Gilroy R."/>
        </authorList>
    </citation>
    <scope>NUCLEOTIDE SEQUENCE</scope>
    <source>
        <strain evidence="2">ChiGjej3B3-5194</strain>
    </source>
</reference>
<evidence type="ECO:0000313" key="3">
    <source>
        <dbReference type="Proteomes" id="UP000886742"/>
    </source>
</evidence>
<gene>
    <name evidence="2" type="ORF">IAD02_04185</name>
</gene>
<proteinExistence type="predicted"/>
<dbReference type="Proteomes" id="UP000886742">
    <property type="component" value="Unassembled WGS sequence"/>
</dbReference>
<evidence type="ECO:0000313" key="2">
    <source>
        <dbReference type="EMBL" id="HIS71151.1"/>
    </source>
</evidence>
<dbReference type="AlphaFoldDB" id="A0A9D1FGU6"/>
<feature type="domain" description="Cyclic nucleotide-binding" evidence="1">
    <location>
        <begin position="1"/>
        <end position="106"/>
    </location>
</feature>
<dbReference type="PROSITE" id="PS50042">
    <property type="entry name" value="CNMP_BINDING_3"/>
    <property type="match status" value="1"/>
</dbReference>
<sequence length="127" mass="14830">MENEHTDGFYMIERARLRREIARAHSQRDAARATSQSSQKLLVKLRSFGNPALIAKLYDMEQLTRAANASRELRCEILALESDYYDTCMHLNVSASNRQINDAMDMAYRRRNRKINKLISKLSEHIR</sequence>
<dbReference type="InterPro" id="IPR000595">
    <property type="entry name" value="cNMP-bd_dom"/>
</dbReference>
<dbReference type="EMBL" id="DVJI01000012">
    <property type="protein sequence ID" value="HIS71151.1"/>
    <property type="molecule type" value="Genomic_DNA"/>
</dbReference>
<organism evidence="2 3">
    <name type="scientific">Candidatus Enterousia intestinigallinarum</name>
    <dbReference type="NCBI Taxonomy" id="2840790"/>
    <lineage>
        <taxon>Bacteria</taxon>
        <taxon>Pseudomonadati</taxon>
        <taxon>Pseudomonadota</taxon>
        <taxon>Alphaproteobacteria</taxon>
        <taxon>Candidatus Enterousia</taxon>
    </lineage>
</organism>
<evidence type="ECO:0000259" key="1">
    <source>
        <dbReference type="PROSITE" id="PS50042"/>
    </source>
</evidence>
<protein>
    <recommendedName>
        <fullName evidence="1">Cyclic nucleotide-binding domain-containing protein</fullName>
    </recommendedName>
</protein>
<comment type="caution">
    <text evidence="2">The sequence shown here is derived from an EMBL/GenBank/DDBJ whole genome shotgun (WGS) entry which is preliminary data.</text>
</comment>
<reference evidence="2" key="2">
    <citation type="journal article" date="2021" name="PeerJ">
        <title>Extensive microbial diversity within the chicken gut microbiome revealed by metagenomics and culture.</title>
        <authorList>
            <person name="Gilroy R."/>
            <person name="Ravi A."/>
            <person name="Getino M."/>
            <person name="Pursley I."/>
            <person name="Horton D.L."/>
            <person name="Alikhan N.F."/>
            <person name="Baker D."/>
            <person name="Gharbi K."/>
            <person name="Hall N."/>
            <person name="Watson M."/>
            <person name="Adriaenssens E.M."/>
            <person name="Foster-Nyarko E."/>
            <person name="Jarju S."/>
            <person name="Secka A."/>
            <person name="Antonio M."/>
            <person name="Oren A."/>
            <person name="Chaudhuri R.R."/>
            <person name="La Ragione R."/>
            <person name="Hildebrand F."/>
            <person name="Pallen M.J."/>
        </authorList>
    </citation>
    <scope>NUCLEOTIDE SEQUENCE</scope>
    <source>
        <strain evidence="2">ChiGjej3B3-5194</strain>
    </source>
</reference>
<accession>A0A9D1FGU6</accession>